<dbReference type="SUPFAM" id="SSF50370">
    <property type="entry name" value="Ricin B-like lectins"/>
    <property type="match status" value="1"/>
</dbReference>
<dbReference type="AlphaFoldDB" id="A0A077Z3L7"/>
<evidence type="ECO:0000256" key="7">
    <source>
        <dbReference type="ARBA" id="ARBA00022692"/>
    </source>
</evidence>
<evidence type="ECO:0000256" key="4">
    <source>
        <dbReference type="ARBA" id="ARBA00005680"/>
    </source>
</evidence>
<dbReference type="PROSITE" id="PS50231">
    <property type="entry name" value="RICIN_B_LECTIN"/>
    <property type="match status" value="1"/>
</dbReference>
<keyword evidence="13" id="KW-0472">Membrane</keyword>
<evidence type="ECO:0000313" key="18">
    <source>
        <dbReference type="EMBL" id="CDW54621.1"/>
    </source>
</evidence>
<dbReference type="GO" id="GO:0004653">
    <property type="term" value="F:polypeptide N-acetylgalactosaminyltransferase activity"/>
    <property type="evidence" value="ECO:0007669"/>
    <property type="project" value="TreeGrafter"/>
</dbReference>
<reference evidence="18" key="1">
    <citation type="submission" date="2014-01" db="EMBL/GenBank/DDBJ databases">
        <authorList>
            <person name="Aslett M."/>
        </authorList>
    </citation>
    <scope>NUCLEOTIDE SEQUENCE</scope>
</reference>
<dbReference type="FunFam" id="3.90.550.10:FF:000021">
    <property type="entry name" value="Polypeptide N-acetylgalactosaminyltransferase"/>
    <property type="match status" value="1"/>
</dbReference>
<keyword evidence="9 16" id="KW-0430">Lectin</keyword>
<evidence type="ECO:0000313" key="19">
    <source>
        <dbReference type="Proteomes" id="UP000030665"/>
    </source>
</evidence>
<proteinExistence type="inferred from homology"/>
<evidence type="ECO:0000256" key="15">
    <source>
        <dbReference type="ARBA" id="ARBA00023211"/>
    </source>
</evidence>
<comment type="pathway">
    <text evidence="3 16">Protein modification; protein glycosylation.</text>
</comment>
<dbReference type="SUPFAM" id="SSF53448">
    <property type="entry name" value="Nucleotide-diphospho-sugar transferases"/>
    <property type="match status" value="1"/>
</dbReference>
<dbReference type="Pfam" id="PF00535">
    <property type="entry name" value="Glycos_transf_2"/>
    <property type="match status" value="1"/>
</dbReference>
<dbReference type="InterPro" id="IPR000772">
    <property type="entry name" value="Ricin_B_lectin"/>
</dbReference>
<dbReference type="GO" id="GO:0046872">
    <property type="term" value="F:metal ion binding"/>
    <property type="evidence" value="ECO:0007669"/>
    <property type="project" value="UniProtKB-KW"/>
</dbReference>
<evidence type="ECO:0000256" key="12">
    <source>
        <dbReference type="ARBA" id="ARBA00023034"/>
    </source>
</evidence>
<keyword evidence="15 16" id="KW-0464">Manganese</keyword>
<dbReference type="Pfam" id="PF00652">
    <property type="entry name" value="Ricin_B_lectin"/>
    <property type="match status" value="1"/>
</dbReference>
<dbReference type="GO" id="GO:0030246">
    <property type="term" value="F:carbohydrate binding"/>
    <property type="evidence" value="ECO:0007669"/>
    <property type="project" value="UniProtKB-KW"/>
</dbReference>
<evidence type="ECO:0000256" key="13">
    <source>
        <dbReference type="ARBA" id="ARBA00023136"/>
    </source>
</evidence>
<dbReference type="InterPro" id="IPR029044">
    <property type="entry name" value="Nucleotide-diphossugar_trans"/>
</dbReference>
<comment type="cofactor">
    <cofactor evidence="1 16">
        <name>Mn(2+)</name>
        <dbReference type="ChEBI" id="CHEBI:29035"/>
    </cofactor>
</comment>
<keyword evidence="10" id="KW-0735">Signal-anchor</keyword>
<keyword evidence="8" id="KW-0479">Metal-binding</keyword>
<comment type="subcellular location">
    <subcellularLocation>
        <location evidence="2 16">Golgi apparatus membrane</location>
        <topology evidence="2 16">Single-pass type II membrane protein</topology>
    </subcellularLocation>
</comment>
<sequence length="614" mass="70230">MLKRKWKRRIWFILTFVACLTLIWVPELTGVKQLQSMVDSFHNPRGAPRKRGMRMEVIVGHFNGPIPEKSSAVNYTQDEIDANRFDPRSNMGKDGQAVRLNAEDDALASHLFQINQFNIIASDRIPLNRSLPDVRRAACRSKTYSIELPTTSVIIVFHNEAWSTLMRTVLSVINRSPKHLLKEIILVDDFSNRAFLKSALESYVATLSARISIVRATKRSGLVQARLLGAEKATGDVLTFLDSHCECADGWLEPLLARISQDKTVVVCPVIDVINDRTFQYQKGIDIFRGGFNWNLQFRWYSTPPSELKRRGDDPTAPIRTPTMAGGLFSIDRNYFYHIGSYDREMKIWGGENLEMSFRVWQCGGKLEIMPCSHVGHIFRKKSPHDFPGGSSSKTLSTNLARTAEVWMDEWKHVFYMTSSGTLTNAAANLSSTVDMTERKELRRKLKCKNFSWYLSNVWPEHFLPTDDSFFGRIHHTLYNKCLQLVRVNAAFGKRTEIRVSAEPCTSNYQQFWVIYPNGAFKGDEHQCLGASQITSGQWIVQLKECVESESERWIHHESNLLIHRQSGLCLDSPLNMNDPTVVHLPVLKRCSKYSKGQQWLLEPIDWKHNGLTS</sequence>
<dbReference type="GO" id="GO:0000139">
    <property type="term" value="C:Golgi membrane"/>
    <property type="evidence" value="ECO:0007669"/>
    <property type="project" value="UniProtKB-SubCell"/>
</dbReference>
<comment type="similarity">
    <text evidence="4 16">Belongs to the glycosyltransferase 2 family. GalNAc-T subfamily.</text>
</comment>
<dbReference type="EC" id="2.4.1.-" evidence="16"/>
<feature type="domain" description="Ricin B lectin" evidence="17">
    <location>
        <begin position="468"/>
        <end position="603"/>
    </location>
</feature>
<dbReference type="CDD" id="cd02510">
    <property type="entry name" value="pp-GalNAc-T"/>
    <property type="match status" value="1"/>
</dbReference>
<protein>
    <recommendedName>
        <fullName evidence="16">Polypeptide N-acetylgalactosaminyltransferase</fullName>
        <ecNumber evidence="16">2.4.1.-</ecNumber>
    </recommendedName>
    <alternativeName>
        <fullName evidence="16">Protein-UDP acetylgalactosaminyltransferase</fullName>
    </alternativeName>
</protein>
<gene>
    <name evidence="18" type="ORF">TTRE_0000289101</name>
</gene>
<dbReference type="Proteomes" id="UP000030665">
    <property type="component" value="Unassembled WGS sequence"/>
</dbReference>
<reference evidence="18" key="2">
    <citation type="submission" date="2014-03" db="EMBL/GenBank/DDBJ databases">
        <title>The whipworm genome and dual-species transcriptomics of an intimate host-pathogen interaction.</title>
        <authorList>
            <person name="Foth B.J."/>
            <person name="Tsai I.J."/>
            <person name="Reid A.J."/>
            <person name="Bancroft A.J."/>
            <person name="Nichol S."/>
            <person name="Tracey A."/>
            <person name="Holroyd N."/>
            <person name="Cotton J.A."/>
            <person name="Stanley E.J."/>
            <person name="Zarowiecki M."/>
            <person name="Liu J.Z."/>
            <person name="Huckvale T."/>
            <person name="Cooper P.J."/>
            <person name="Grencis R.K."/>
            <person name="Berriman M."/>
        </authorList>
    </citation>
    <scope>NUCLEOTIDE SEQUENCE [LARGE SCALE GENOMIC DNA]</scope>
</reference>
<dbReference type="Gene3D" id="2.80.10.50">
    <property type="match status" value="1"/>
</dbReference>
<dbReference type="PANTHER" id="PTHR11675">
    <property type="entry name" value="N-ACETYLGALACTOSAMINYLTRANSFERASE"/>
    <property type="match status" value="1"/>
</dbReference>
<dbReference type="PANTHER" id="PTHR11675:SF118">
    <property type="entry name" value="POLYPEPTIDE N-ACETYLGALACTOSAMINYLTRANSFERASE 3"/>
    <property type="match status" value="1"/>
</dbReference>
<dbReference type="UniPathway" id="UPA00378"/>
<dbReference type="STRING" id="36087.A0A077Z3L7"/>
<evidence type="ECO:0000256" key="3">
    <source>
        <dbReference type="ARBA" id="ARBA00004922"/>
    </source>
</evidence>
<keyword evidence="7" id="KW-0812">Transmembrane</keyword>
<evidence type="ECO:0000256" key="11">
    <source>
        <dbReference type="ARBA" id="ARBA00022989"/>
    </source>
</evidence>
<evidence type="ECO:0000259" key="17">
    <source>
        <dbReference type="SMART" id="SM00458"/>
    </source>
</evidence>
<dbReference type="InterPro" id="IPR001173">
    <property type="entry name" value="Glyco_trans_2-like"/>
</dbReference>
<keyword evidence="5 16" id="KW-0328">Glycosyltransferase</keyword>
<dbReference type="EMBL" id="HG805908">
    <property type="protein sequence ID" value="CDW54621.1"/>
    <property type="molecule type" value="Genomic_DNA"/>
</dbReference>
<accession>A0A077Z3L7</accession>
<evidence type="ECO:0000256" key="8">
    <source>
        <dbReference type="ARBA" id="ARBA00022723"/>
    </source>
</evidence>
<dbReference type="InterPro" id="IPR035992">
    <property type="entry name" value="Ricin_B-like_lectins"/>
</dbReference>
<keyword evidence="14 16" id="KW-1015">Disulfide bond</keyword>
<keyword evidence="19" id="KW-1185">Reference proteome</keyword>
<keyword evidence="11" id="KW-1133">Transmembrane helix</keyword>
<name>A0A077Z3L7_TRITR</name>
<evidence type="ECO:0000256" key="9">
    <source>
        <dbReference type="ARBA" id="ARBA00022734"/>
    </source>
</evidence>
<dbReference type="OrthoDB" id="5988548at2759"/>
<evidence type="ECO:0000256" key="6">
    <source>
        <dbReference type="ARBA" id="ARBA00022679"/>
    </source>
</evidence>
<dbReference type="Gene3D" id="3.90.550.10">
    <property type="entry name" value="Spore Coat Polysaccharide Biosynthesis Protein SpsA, Chain A"/>
    <property type="match status" value="1"/>
</dbReference>
<evidence type="ECO:0000256" key="16">
    <source>
        <dbReference type="RuleBase" id="RU361242"/>
    </source>
</evidence>
<keyword evidence="12 16" id="KW-0333">Golgi apparatus</keyword>
<dbReference type="GO" id="GO:0006493">
    <property type="term" value="P:protein O-linked glycosylation"/>
    <property type="evidence" value="ECO:0007669"/>
    <property type="project" value="TreeGrafter"/>
</dbReference>
<evidence type="ECO:0000256" key="2">
    <source>
        <dbReference type="ARBA" id="ARBA00004323"/>
    </source>
</evidence>
<dbReference type="InterPro" id="IPR045885">
    <property type="entry name" value="GalNAc-T"/>
</dbReference>
<evidence type="ECO:0000256" key="5">
    <source>
        <dbReference type="ARBA" id="ARBA00022676"/>
    </source>
</evidence>
<organism evidence="18 19">
    <name type="scientific">Trichuris trichiura</name>
    <name type="common">Whipworm</name>
    <name type="synonym">Trichocephalus trichiurus</name>
    <dbReference type="NCBI Taxonomy" id="36087"/>
    <lineage>
        <taxon>Eukaryota</taxon>
        <taxon>Metazoa</taxon>
        <taxon>Ecdysozoa</taxon>
        <taxon>Nematoda</taxon>
        <taxon>Enoplea</taxon>
        <taxon>Dorylaimia</taxon>
        <taxon>Trichinellida</taxon>
        <taxon>Trichuridae</taxon>
        <taxon>Trichuris</taxon>
    </lineage>
</organism>
<evidence type="ECO:0000256" key="14">
    <source>
        <dbReference type="ARBA" id="ARBA00023157"/>
    </source>
</evidence>
<evidence type="ECO:0000256" key="1">
    <source>
        <dbReference type="ARBA" id="ARBA00001936"/>
    </source>
</evidence>
<evidence type="ECO:0000256" key="10">
    <source>
        <dbReference type="ARBA" id="ARBA00022968"/>
    </source>
</evidence>
<keyword evidence="6 16" id="KW-0808">Transferase</keyword>
<dbReference type="SMART" id="SM00458">
    <property type="entry name" value="RICIN"/>
    <property type="match status" value="1"/>
</dbReference>